<comment type="caution">
    <text evidence="2">The sequence shown here is derived from an EMBL/GenBank/DDBJ whole genome shotgun (WGS) entry which is preliminary data.</text>
</comment>
<reference evidence="3" key="1">
    <citation type="journal article" date="2019" name="Int. J. Syst. Evol. Microbiol.">
        <title>The Global Catalogue of Microorganisms (GCM) 10K type strain sequencing project: providing services to taxonomists for standard genome sequencing and annotation.</title>
        <authorList>
            <consortium name="The Broad Institute Genomics Platform"/>
            <consortium name="The Broad Institute Genome Sequencing Center for Infectious Disease"/>
            <person name="Wu L."/>
            <person name="Ma J."/>
        </authorList>
    </citation>
    <scope>NUCLEOTIDE SEQUENCE [LARGE SCALE GENOMIC DNA]</scope>
    <source>
        <strain evidence="3">CCUG 55590</strain>
    </source>
</reference>
<feature type="transmembrane region" description="Helical" evidence="1">
    <location>
        <begin position="165"/>
        <end position="182"/>
    </location>
</feature>
<keyword evidence="3" id="KW-1185">Reference proteome</keyword>
<feature type="transmembrane region" description="Helical" evidence="1">
    <location>
        <begin position="32"/>
        <end position="50"/>
    </location>
</feature>
<evidence type="ECO:0000313" key="2">
    <source>
        <dbReference type="EMBL" id="MFC7390729.1"/>
    </source>
</evidence>
<protein>
    <recommendedName>
        <fullName evidence="4">ZIP Zinc transporter</fullName>
    </recommendedName>
</protein>
<dbReference type="Proteomes" id="UP001596439">
    <property type="component" value="Unassembled WGS sequence"/>
</dbReference>
<accession>A0ABW2PMU5</accession>
<feature type="transmembrane region" description="Helical" evidence="1">
    <location>
        <begin position="106"/>
        <end position="124"/>
    </location>
</feature>
<organism evidence="2 3">
    <name type="scientific">Exiguobacterium aestuarii</name>
    <dbReference type="NCBI Taxonomy" id="273527"/>
    <lineage>
        <taxon>Bacteria</taxon>
        <taxon>Bacillati</taxon>
        <taxon>Bacillota</taxon>
        <taxon>Bacilli</taxon>
        <taxon>Bacillales</taxon>
        <taxon>Bacillales Family XII. Incertae Sedis</taxon>
        <taxon>Exiguobacterium</taxon>
    </lineage>
</organism>
<feature type="transmembrane region" description="Helical" evidence="1">
    <location>
        <begin position="6"/>
        <end position="25"/>
    </location>
</feature>
<gene>
    <name evidence="2" type="ORF">ACFQO8_11300</name>
</gene>
<evidence type="ECO:0000313" key="3">
    <source>
        <dbReference type="Proteomes" id="UP001596439"/>
    </source>
</evidence>
<feature type="transmembrane region" description="Helical" evidence="1">
    <location>
        <begin position="218"/>
        <end position="234"/>
    </location>
</feature>
<feature type="transmembrane region" description="Helical" evidence="1">
    <location>
        <begin position="136"/>
        <end position="153"/>
    </location>
</feature>
<proteinExistence type="predicted"/>
<dbReference type="RefSeq" id="WP_214790161.1">
    <property type="nucleotide sequence ID" value="NZ_JBHSGY010000010.1"/>
</dbReference>
<feature type="transmembrane region" description="Helical" evidence="1">
    <location>
        <begin position="76"/>
        <end position="94"/>
    </location>
</feature>
<keyword evidence="1" id="KW-0472">Membrane</keyword>
<feature type="transmembrane region" description="Helical" evidence="1">
    <location>
        <begin position="188"/>
        <end position="206"/>
    </location>
</feature>
<sequence length="235" mass="26404">MFELSFWFALGFAVIHFFSGKLIHVREVPRSRFLSVAGGIAVAYVFLHLLPELNEYQRELEGEIGNNVFASLENHILIISMLGLAVFYGLERFATANKRKQKPYVFWIHIGSFTLYTFSIGYVLAESEFQSNGTMFLYFVALGIHFVTVDQGLRQHHQQLYDRQGRIFLALAVLIGWAVGTFAEVNELGLSIVVAFLAGGVILNVMKEELPAERESSFGAFLVGLLSYALLLLVI</sequence>
<keyword evidence="1" id="KW-1133">Transmembrane helix</keyword>
<evidence type="ECO:0008006" key="4">
    <source>
        <dbReference type="Google" id="ProtNLM"/>
    </source>
</evidence>
<evidence type="ECO:0000256" key="1">
    <source>
        <dbReference type="SAM" id="Phobius"/>
    </source>
</evidence>
<dbReference type="EMBL" id="JBHTCE010000002">
    <property type="protein sequence ID" value="MFC7390729.1"/>
    <property type="molecule type" value="Genomic_DNA"/>
</dbReference>
<name>A0ABW2PMU5_9BACL</name>
<keyword evidence="1" id="KW-0812">Transmembrane</keyword>